<comment type="caution">
    <text evidence="2">The sequence shown here is derived from an EMBL/GenBank/DDBJ whole genome shotgun (WGS) entry which is preliminary data.</text>
</comment>
<dbReference type="Proteomes" id="UP000242699">
    <property type="component" value="Unassembled WGS sequence"/>
</dbReference>
<dbReference type="PANTHER" id="PTHR43179">
    <property type="entry name" value="RHAMNOSYLTRANSFERASE WBBL"/>
    <property type="match status" value="1"/>
</dbReference>
<dbReference type="InterPro" id="IPR001173">
    <property type="entry name" value="Glyco_trans_2-like"/>
</dbReference>
<accession>A0A2T2WWV3</accession>
<sequence>MPSRKPVNNRVDIVVISYNCVDYLKRCINSIERYADYPYALWIVDNASTDGTQEYLSTLSRATVITNPVNRGYAQACNQGARLGTGRYILFLNADTEATPGWLSPLVKCFETDSHIAVVGPKLVNYNNKIVGAGVVGANGSPLIRGWMEPDDPDRFAVQTDCLSVCGAAYMIRRDLIPELGLFDEHYFFYFEETDYSYNARYNGYRVVYCPASRMYHAVAASSQDKTPEQLRGLFMESERYFQQKWGEFLKEVRTYGDEGTAVSSRHDRS</sequence>
<dbReference type="AlphaFoldDB" id="A0A2T2WWV3"/>
<dbReference type="SUPFAM" id="SSF53448">
    <property type="entry name" value="Nucleotide-diphospho-sugar transferases"/>
    <property type="match status" value="1"/>
</dbReference>
<proteinExistence type="predicted"/>
<protein>
    <recommendedName>
        <fullName evidence="1">Glycosyltransferase 2-like domain-containing protein</fullName>
    </recommendedName>
</protein>
<gene>
    <name evidence="2" type="ORF">C7B43_13105</name>
</gene>
<feature type="domain" description="Glycosyltransferase 2-like" evidence="1">
    <location>
        <begin position="13"/>
        <end position="129"/>
    </location>
</feature>
<dbReference type="CDD" id="cd04186">
    <property type="entry name" value="GT_2_like_c"/>
    <property type="match status" value="1"/>
</dbReference>
<reference evidence="2 3" key="1">
    <citation type="journal article" date="2014" name="BMC Genomics">
        <title>Comparison of environmental and isolate Sulfobacillus genomes reveals diverse carbon, sulfur, nitrogen, and hydrogen metabolisms.</title>
        <authorList>
            <person name="Justice N.B."/>
            <person name="Norman A."/>
            <person name="Brown C.T."/>
            <person name="Singh A."/>
            <person name="Thomas B.C."/>
            <person name="Banfield J.F."/>
        </authorList>
    </citation>
    <scope>NUCLEOTIDE SEQUENCE [LARGE SCALE GENOMIC DNA]</scope>
    <source>
        <strain evidence="2">AMDSBA1</strain>
    </source>
</reference>
<organism evidence="2 3">
    <name type="scientific">Sulfobacillus benefaciens</name>
    <dbReference type="NCBI Taxonomy" id="453960"/>
    <lineage>
        <taxon>Bacteria</taxon>
        <taxon>Bacillati</taxon>
        <taxon>Bacillota</taxon>
        <taxon>Clostridia</taxon>
        <taxon>Eubacteriales</taxon>
        <taxon>Clostridiales Family XVII. Incertae Sedis</taxon>
        <taxon>Sulfobacillus</taxon>
    </lineage>
</organism>
<name>A0A2T2WWV3_9FIRM</name>
<dbReference type="InterPro" id="IPR029044">
    <property type="entry name" value="Nucleotide-diphossugar_trans"/>
</dbReference>
<dbReference type="Pfam" id="PF00535">
    <property type="entry name" value="Glycos_transf_2"/>
    <property type="match status" value="1"/>
</dbReference>
<evidence type="ECO:0000313" key="2">
    <source>
        <dbReference type="EMBL" id="PSR26711.1"/>
    </source>
</evidence>
<dbReference type="PANTHER" id="PTHR43179:SF7">
    <property type="entry name" value="RHAMNOSYLTRANSFERASE WBBL"/>
    <property type="match status" value="1"/>
</dbReference>
<dbReference type="Gene3D" id="3.90.550.10">
    <property type="entry name" value="Spore Coat Polysaccharide Biosynthesis Protein SpsA, Chain A"/>
    <property type="match status" value="1"/>
</dbReference>
<dbReference type="EMBL" id="PXYT01000033">
    <property type="protein sequence ID" value="PSR26711.1"/>
    <property type="molecule type" value="Genomic_DNA"/>
</dbReference>
<evidence type="ECO:0000313" key="3">
    <source>
        <dbReference type="Proteomes" id="UP000242699"/>
    </source>
</evidence>
<evidence type="ECO:0000259" key="1">
    <source>
        <dbReference type="Pfam" id="PF00535"/>
    </source>
</evidence>